<evidence type="ECO:0000313" key="2">
    <source>
        <dbReference type="Proteomes" id="UP001153334"/>
    </source>
</evidence>
<name>A0ACC2ILN1_9PEZI</name>
<sequence>MYRYSWALAALGAISPAVVFASPLASRGPGYISHPNRLSGVKEAFQRSWNGYYKYAFPNDSLKPISMGYDNDRNGWGASAVDALSTALVMENDVVVKQIVEHIKTIDFNHTVVGGESVSLFETTIRYLGGMVSAYDFLTGPSKGLIDADSVQAILDQAVNLAELLSVAFTTPSGVPINDLTFNGPNGPVTSDESTNGIATIGTLILEWTRVSDLTGNDKYANLTRTGENYLLNVKNPDVGEPYPGLIGTNVNIQDGTFADGSGGWNGGTDSFYEYLIKMYIYDSERFAVFKDRWVAAIDSSIKYLASHPSSRPDVTFLAAYNGKGESNLNFVSSHLACFDGGNIILGGLTLNNKDYVDFGLKLVEGCHDTYLGTVTGIGPESFRWQDSKLGNLTNNGPAPGGQADFYAKNGYWITSSAYILRPEVMESYYYAYRATGDTKYQEWAWDAFLNINKTCSAGVGFSGVTNVNAANGGAFYDSQESFWFAEVLKYSYLIQAGDAPYQVSAVHRNEWVFNTEAHPVRVAGRPI</sequence>
<protein>
    <submittedName>
        <fullName evidence="1">Uncharacterized protein</fullName>
    </submittedName>
</protein>
<gene>
    <name evidence="1" type="ORF">ONZ43_g4510</name>
</gene>
<organism evidence="1 2">
    <name type="scientific">Nemania bipapillata</name>
    <dbReference type="NCBI Taxonomy" id="110536"/>
    <lineage>
        <taxon>Eukaryota</taxon>
        <taxon>Fungi</taxon>
        <taxon>Dikarya</taxon>
        <taxon>Ascomycota</taxon>
        <taxon>Pezizomycotina</taxon>
        <taxon>Sordariomycetes</taxon>
        <taxon>Xylariomycetidae</taxon>
        <taxon>Xylariales</taxon>
        <taxon>Xylariaceae</taxon>
        <taxon>Nemania</taxon>
    </lineage>
</organism>
<reference evidence="1" key="1">
    <citation type="submission" date="2022-11" db="EMBL/GenBank/DDBJ databases">
        <title>Genome Sequence of Nemania bipapillata.</title>
        <authorList>
            <person name="Buettner E."/>
        </authorList>
    </citation>
    <scope>NUCLEOTIDE SEQUENCE</scope>
    <source>
        <strain evidence="1">CP14</strain>
    </source>
</reference>
<proteinExistence type="predicted"/>
<keyword evidence="2" id="KW-1185">Reference proteome</keyword>
<accession>A0ACC2ILN1</accession>
<evidence type="ECO:0000313" key="1">
    <source>
        <dbReference type="EMBL" id="KAJ8116118.1"/>
    </source>
</evidence>
<dbReference type="EMBL" id="JAPESX010001230">
    <property type="protein sequence ID" value="KAJ8116118.1"/>
    <property type="molecule type" value="Genomic_DNA"/>
</dbReference>
<dbReference type="Proteomes" id="UP001153334">
    <property type="component" value="Unassembled WGS sequence"/>
</dbReference>
<comment type="caution">
    <text evidence="1">The sequence shown here is derived from an EMBL/GenBank/DDBJ whole genome shotgun (WGS) entry which is preliminary data.</text>
</comment>